<dbReference type="Proteomes" id="UP000807025">
    <property type="component" value="Unassembled WGS sequence"/>
</dbReference>
<dbReference type="InterPro" id="IPR036874">
    <property type="entry name" value="Carbonic_anhydrase_sf"/>
</dbReference>
<comment type="catalytic activity">
    <reaction evidence="6 8">
        <text>hydrogencarbonate + H(+) = CO2 + H2O</text>
        <dbReference type="Rhea" id="RHEA:10748"/>
        <dbReference type="ChEBI" id="CHEBI:15377"/>
        <dbReference type="ChEBI" id="CHEBI:15378"/>
        <dbReference type="ChEBI" id="CHEBI:16526"/>
        <dbReference type="ChEBI" id="CHEBI:17544"/>
        <dbReference type="EC" id="4.2.1.1"/>
    </reaction>
</comment>
<dbReference type="EC" id="4.2.1.1" evidence="2 8"/>
<evidence type="ECO:0000256" key="6">
    <source>
        <dbReference type="ARBA" id="ARBA00048348"/>
    </source>
</evidence>
<feature type="binding site" evidence="7">
    <location>
        <position position="105"/>
    </location>
    <ligand>
        <name>Zn(2+)</name>
        <dbReference type="ChEBI" id="CHEBI:29105"/>
    </ligand>
</feature>
<protein>
    <recommendedName>
        <fullName evidence="2 8">Carbonic anhydrase</fullName>
        <ecNumber evidence="2 8">4.2.1.1</ecNumber>
    </recommendedName>
    <alternativeName>
        <fullName evidence="8">Carbonate dehydratase</fullName>
    </alternativeName>
</protein>
<evidence type="ECO:0000256" key="8">
    <source>
        <dbReference type="RuleBase" id="RU003956"/>
    </source>
</evidence>
<feature type="binding site" evidence="7">
    <location>
        <position position="108"/>
    </location>
    <ligand>
        <name>Zn(2+)</name>
        <dbReference type="ChEBI" id="CHEBI:29105"/>
    </ligand>
</feature>
<dbReference type="EMBL" id="MU154551">
    <property type="protein sequence ID" value="KAF9496554.1"/>
    <property type="molecule type" value="Genomic_DNA"/>
</dbReference>
<dbReference type="InterPro" id="IPR001765">
    <property type="entry name" value="Carbonic_anhydrase"/>
</dbReference>
<evidence type="ECO:0000313" key="10">
    <source>
        <dbReference type="Proteomes" id="UP000807025"/>
    </source>
</evidence>
<evidence type="ECO:0000313" key="9">
    <source>
        <dbReference type="EMBL" id="KAF9496554.1"/>
    </source>
</evidence>
<accession>A0A9P6DGE6</accession>
<dbReference type="Pfam" id="PF00484">
    <property type="entry name" value="Pro_CA"/>
    <property type="match status" value="1"/>
</dbReference>
<name>A0A9P6DGE6_PLEER</name>
<dbReference type="Gene3D" id="3.40.1050.10">
    <property type="entry name" value="Carbonic anhydrase"/>
    <property type="match status" value="1"/>
</dbReference>
<evidence type="ECO:0000256" key="3">
    <source>
        <dbReference type="ARBA" id="ARBA00022723"/>
    </source>
</evidence>
<evidence type="ECO:0000256" key="1">
    <source>
        <dbReference type="ARBA" id="ARBA00006217"/>
    </source>
</evidence>
<keyword evidence="4 7" id="KW-0862">Zinc</keyword>
<comment type="similarity">
    <text evidence="1 8">Belongs to the beta-class carbonic anhydrase family.</text>
</comment>
<evidence type="ECO:0000256" key="5">
    <source>
        <dbReference type="ARBA" id="ARBA00023239"/>
    </source>
</evidence>
<evidence type="ECO:0000256" key="7">
    <source>
        <dbReference type="PIRSR" id="PIRSR601765-1"/>
    </source>
</evidence>
<keyword evidence="5 8" id="KW-0456">Lyase</keyword>
<evidence type="ECO:0000256" key="2">
    <source>
        <dbReference type="ARBA" id="ARBA00012925"/>
    </source>
</evidence>
<keyword evidence="3 7" id="KW-0479">Metal-binding</keyword>
<comment type="caution">
    <text evidence="9">The sequence shown here is derived from an EMBL/GenBank/DDBJ whole genome shotgun (WGS) entry which is preliminary data.</text>
</comment>
<dbReference type="SMART" id="SM00947">
    <property type="entry name" value="Pro_CA"/>
    <property type="match status" value="1"/>
</dbReference>
<dbReference type="PANTHER" id="PTHR11002:SF76">
    <property type="entry name" value="CARBONIC ANHYDRASE"/>
    <property type="match status" value="1"/>
</dbReference>
<dbReference type="GO" id="GO:0008270">
    <property type="term" value="F:zinc ion binding"/>
    <property type="evidence" value="ECO:0007669"/>
    <property type="project" value="UniProtKB-UniRule"/>
</dbReference>
<feature type="binding site" evidence="7">
    <location>
        <position position="51"/>
    </location>
    <ligand>
        <name>Zn(2+)</name>
        <dbReference type="ChEBI" id="CHEBI:29105"/>
    </ligand>
</feature>
<keyword evidence="10" id="KW-1185">Reference proteome</keyword>
<dbReference type="SUPFAM" id="SSF53056">
    <property type="entry name" value="beta-carbonic anhydrase, cab"/>
    <property type="match status" value="1"/>
</dbReference>
<dbReference type="PANTHER" id="PTHR11002">
    <property type="entry name" value="CARBONIC ANHYDRASE"/>
    <property type="match status" value="1"/>
</dbReference>
<proteinExistence type="inferred from homology"/>
<evidence type="ECO:0000256" key="4">
    <source>
        <dbReference type="ARBA" id="ARBA00022833"/>
    </source>
</evidence>
<dbReference type="OrthoDB" id="10248475at2759"/>
<gene>
    <name evidence="9" type="ORF">BDN71DRAFT_1446051</name>
</gene>
<dbReference type="AlphaFoldDB" id="A0A9P6DGE6"/>
<dbReference type="GO" id="GO:0071244">
    <property type="term" value="P:cellular response to carbon dioxide"/>
    <property type="evidence" value="ECO:0007669"/>
    <property type="project" value="TreeGrafter"/>
</dbReference>
<comment type="cofactor">
    <cofactor evidence="7">
        <name>Zn(2+)</name>
        <dbReference type="ChEBI" id="CHEBI:29105"/>
    </cofactor>
    <text evidence="7">Binds 1 zinc ion per subunit.</text>
</comment>
<sequence length="232" mass="25499">MSGFIHTLTESDLVSGNQEWEKHKHEVEPDFFRAQVAPSQAPTFLWFGCSDSRVAEATITGLGPGVIFVQRNIANQFLPDDINALSVLAYAVDVLKVPHVVVVGHTDCGGARASLEAARREDFDPADRPVVTLPNKDPEAPLNRWLASQTLLAHSLQVSDKPHNHSDPLARLTEANVLLQIDNICNTETVKKAWAKRNSGHARTLESVSGYIYDIEAGKLLRIEGSSRHPPQ</sequence>
<dbReference type="GO" id="GO:0034599">
    <property type="term" value="P:cellular response to oxidative stress"/>
    <property type="evidence" value="ECO:0007669"/>
    <property type="project" value="TreeGrafter"/>
</dbReference>
<reference evidence="9" key="1">
    <citation type="submission" date="2020-11" db="EMBL/GenBank/DDBJ databases">
        <authorList>
            <consortium name="DOE Joint Genome Institute"/>
            <person name="Ahrendt S."/>
            <person name="Riley R."/>
            <person name="Andreopoulos W."/>
            <person name="Labutti K."/>
            <person name="Pangilinan J."/>
            <person name="Ruiz-Duenas F.J."/>
            <person name="Barrasa J.M."/>
            <person name="Sanchez-Garcia M."/>
            <person name="Camarero S."/>
            <person name="Miyauchi S."/>
            <person name="Serrano A."/>
            <person name="Linde D."/>
            <person name="Babiker R."/>
            <person name="Drula E."/>
            <person name="Ayuso-Fernandez I."/>
            <person name="Pacheco R."/>
            <person name="Padilla G."/>
            <person name="Ferreira P."/>
            <person name="Barriuso J."/>
            <person name="Kellner H."/>
            <person name="Castanera R."/>
            <person name="Alfaro M."/>
            <person name="Ramirez L."/>
            <person name="Pisabarro A.G."/>
            <person name="Kuo A."/>
            <person name="Tritt A."/>
            <person name="Lipzen A."/>
            <person name="He G."/>
            <person name="Yan M."/>
            <person name="Ng V."/>
            <person name="Cullen D."/>
            <person name="Martin F."/>
            <person name="Rosso M.-N."/>
            <person name="Henrissat B."/>
            <person name="Hibbett D."/>
            <person name="Martinez A.T."/>
            <person name="Grigoriev I.V."/>
        </authorList>
    </citation>
    <scope>NUCLEOTIDE SEQUENCE</scope>
    <source>
        <strain evidence="9">ATCC 90797</strain>
    </source>
</reference>
<feature type="binding site" evidence="7">
    <location>
        <position position="49"/>
    </location>
    <ligand>
        <name>Zn(2+)</name>
        <dbReference type="ChEBI" id="CHEBI:29105"/>
    </ligand>
</feature>
<dbReference type="GO" id="GO:0004089">
    <property type="term" value="F:carbonate dehydratase activity"/>
    <property type="evidence" value="ECO:0007669"/>
    <property type="project" value="UniProtKB-UniRule"/>
</dbReference>
<organism evidence="9 10">
    <name type="scientific">Pleurotus eryngii</name>
    <name type="common">Boletus of the steppes</name>
    <dbReference type="NCBI Taxonomy" id="5323"/>
    <lineage>
        <taxon>Eukaryota</taxon>
        <taxon>Fungi</taxon>
        <taxon>Dikarya</taxon>
        <taxon>Basidiomycota</taxon>
        <taxon>Agaricomycotina</taxon>
        <taxon>Agaricomycetes</taxon>
        <taxon>Agaricomycetidae</taxon>
        <taxon>Agaricales</taxon>
        <taxon>Pleurotineae</taxon>
        <taxon>Pleurotaceae</taxon>
        <taxon>Pleurotus</taxon>
    </lineage>
</organism>
<comment type="function">
    <text evidence="8">Reversible hydration of carbon dioxide.</text>
</comment>